<name>A0A0S4N2D8_9BACT</name>
<accession>A0A0S4N2D8</accession>
<protein>
    <submittedName>
        <fullName evidence="1">Nucleoside 2-deoxyribosyltransferase</fullName>
    </submittedName>
</protein>
<keyword evidence="1" id="KW-0808">Transferase</keyword>
<dbReference type="STRING" id="1643428.GCA_001442855_00913"/>
<dbReference type="EMBL" id="FAOO01000005">
    <property type="protein sequence ID" value="CUU04241.1"/>
    <property type="molecule type" value="Genomic_DNA"/>
</dbReference>
<dbReference type="Proteomes" id="UP000320623">
    <property type="component" value="Unassembled WGS sequence"/>
</dbReference>
<proteinExistence type="predicted"/>
<dbReference type="RefSeq" id="WP_140944702.1">
    <property type="nucleotide sequence ID" value="NZ_FAOO01000005.1"/>
</dbReference>
<reference evidence="2" key="1">
    <citation type="submission" date="2015-11" db="EMBL/GenBank/DDBJ databases">
        <authorList>
            <person name="Varghese N."/>
        </authorList>
    </citation>
    <scope>NUCLEOTIDE SEQUENCE [LARGE SCALE GENOMIC DNA]</scope>
</reference>
<dbReference type="SUPFAM" id="SSF52309">
    <property type="entry name" value="N-(deoxy)ribosyltransferase-like"/>
    <property type="match status" value="1"/>
</dbReference>
<dbReference type="AlphaFoldDB" id="A0A0S4N2D8"/>
<organism evidence="1 2">
    <name type="scientific">Candidatus Thermokryptus mobilis</name>
    <dbReference type="NCBI Taxonomy" id="1643428"/>
    <lineage>
        <taxon>Bacteria</taxon>
        <taxon>Pseudomonadati</taxon>
        <taxon>Candidatus Kryptoniota</taxon>
        <taxon>Candidatus Thermokryptus</taxon>
    </lineage>
</organism>
<dbReference type="GO" id="GO:0016740">
    <property type="term" value="F:transferase activity"/>
    <property type="evidence" value="ECO:0007669"/>
    <property type="project" value="UniProtKB-KW"/>
</dbReference>
<evidence type="ECO:0000313" key="1">
    <source>
        <dbReference type="EMBL" id="CUU04241.1"/>
    </source>
</evidence>
<keyword evidence="2" id="KW-1185">Reference proteome</keyword>
<evidence type="ECO:0000313" key="2">
    <source>
        <dbReference type="Proteomes" id="UP000320623"/>
    </source>
</evidence>
<sequence>MEHSKDGGLRWRWEIESWLRENLKHDVFNPVIETEKFLSEHHPNINLRGAKKGTPEIFKGIIKNIVERDLKAIAECDYVICYWDESAREGAGTQGEITIAKFLNKPIYLVSNFDFEEIPSWIIGCVDEIFYNFDDLKIFLTRKFKSSDETHCCTD</sequence>
<gene>
    <name evidence="1" type="ORF">JGI1_00936</name>
</gene>
<dbReference type="Gene3D" id="3.40.50.450">
    <property type="match status" value="1"/>
</dbReference>
<dbReference type="OrthoDB" id="9795806at2"/>